<evidence type="ECO:0000313" key="2">
    <source>
        <dbReference type="EMBL" id="OEH77380.1"/>
    </source>
</evidence>
<dbReference type="CDD" id="cd09901">
    <property type="entry name" value="H3TH_FEN1-like"/>
    <property type="match status" value="1"/>
</dbReference>
<keyword evidence="2" id="KW-0378">Hydrolase</keyword>
<organism evidence="2 3">
    <name type="scientific">Cyclospora cayetanensis</name>
    <dbReference type="NCBI Taxonomy" id="88456"/>
    <lineage>
        <taxon>Eukaryota</taxon>
        <taxon>Sar</taxon>
        <taxon>Alveolata</taxon>
        <taxon>Apicomplexa</taxon>
        <taxon>Conoidasida</taxon>
        <taxon>Coccidia</taxon>
        <taxon>Eucoccidiorida</taxon>
        <taxon>Eimeriorina</taxon>
        <taxon>Eimeriidae</taxon>
        <taxon>Cyclospora</taxon>
    </lineage>
</organism>
<dbReference type="VEuPathDB" id="ToxoDB:cyc_05516"/>
<protein>
    <submittedName>
        <fullName evidence="2">Exonuclease</fullName>
    </submittedName>
</protein>
<dbReference type="EMBL" id="JROU02001110">
    <property type="protein sequence ID" value="OEH77380.1"/>
    <property type="molecule type" value="Genomic_DNA"/>
</dbReference>
<keyword evidence="2" id="KW-0269">Exonuclease</keyword>
<reference evidence="2 3" key="1">
    <citation type="journal article" date="2016" name="BMC Genomics">
        <title>Comparative genomics reveals Cyclospora cayetanensis possesses coccidia-like metabolism and invasion components but unique surface antigens.</title>
        <authorList>
            <person name="Liu S."/>
            <person name="Wang L."/>
            <person name="Zheng H."/>
            <person name="Xu Z."/>
            <person name="Roellig D.M."/>
            <person name="Li N."/>
            <person name="Frace M.A."/>
            <person name="Tang K."/>
            <person name="Arrowood M.J."/>
            <person name="Moss D.M."/>
            <person name="Zhang L."/>
            <person name="Feng Y."/>
            <person name="Xiao L."/>
        </authorList>
    </citation>
    <scope>NUCLEOTIDE SEQUENCE [LARGE SCALE GENOMIC DNA]</scope>
    <source>
        <strain evidence="2 3">CHN_HEN01</strain>
    </source>
</reference>
<keyword evidence="2" id="KW-0540">Nuclease</keyword>
<evidence type="ECO:0000256" key="1">
    <source>
        <dbReference type="SAM" id="MobiDB-lite"/>
    </source>
</evidence>
<dbReference type="VEuPathDB" id="ToxoDB:LOC34621860"/>
<accession>A0A1D3D1R2</accession>
<dbReference type="InterPro" id="IPR036279">
    <property type="entry name" value="5-3_exonuclease_C_sf"/>
</dbReference>
<dbReference type="InParanoid" id="A0A1D3D1R2"/>
<gene>
    <name evidence="2" type="ORF">cyc_05516</name>
</gene>
<comment type="caution">
    <text evidence="2">The sequence shown here is derived from an EMBL/GenBank/DDBJ whole genome shotgun (WGS) entry which is preliminary data.</text>
</comment>
<sequence>MCVLGGCDYTNNVHINGMGVATACRLVTQLRTLKRVLEFLCRDKKWSTRFPAGKEEVVLGHIQAEQTFLHHKVFDPKSQRVVLICSDGAQEKGIGIDTVEEKNERAIEIASGLIDPRTGAPRNTALSPAECELIRECQHRAFNGLEAQQLKAQAVANKEAALRSQAAVQAAKEAVLSAVTESTKKAVADKPTHKSTGYTVRIAAPRNDEAPPSQIDRAPPSACTQEAVLQLDAFAALPTHASSSNKSTTTADKSAASVSAAKRLLQDMTPQGFQVVTKAALATDIKPQPAEALSGSNLASCREDTPREFSETPTDSTEADTASSTQESAVASVACSLSQFAFKWETSGAKENRISATGRRDVITKTRFAHRTKLLFSAKQPALPFSSTNASIGTMSSAADSCIPPSTTPGGKKGDSPADGPPSEKRKSVGFLKADDTQASSAALSIRFLEDNHKKQRLL</sequence>
<feature type="compositionally biased region" description="Basic and acidic residues" evidence="1">
    <location>
        <begin position="301"/>
        <end position="310"/>
    </location>
</feature>
<dbReference type="GO" id="GO:0017108">
    <property type="term" value="F:5'-flap endonuclease activity"/>
    <property type="evidence" value="ECO:0007669"/>
    <property type="project" value="TreeGrafter"/>
</dbReference>
<dbReference type="Gene3D" id="1.10.150.20">
    <property type="entry name" value="5' to 3' exonuclease, C-terminal subdomain"/>
    <property type="match status" value="1"/>
</dbReference>
<name>A0A1D3D1R2_9EIME</name>
<dbReference type="InterPro" id="IPR006084">
    <property type="entry name" value="XPG/Rad2"/>
</dbReference>
<proteinExistence type="predicted"/>
<dbReference type="PANTHER" id="PTHR11081">
    <property type="entry name" value="FLAP ENDONUCLEASE FAMILY MEMBER"/>
    <property type="match status" value="1"/>
</dbReference>
<dbReference type="PANTHER" id="PTHR11081:SF65">
    <property type="entry name" value="DNA DAMAGE-INDUCIBLE PROTEIN DIN7-RELATED"/>
    <property type="match status" value="1"/>
</dbReference>
<dbReference type="GO" id="GO:0004527">
    <property type="term" value="F:exonuclease activity"/>
    <property type="evidence" value="ECO:0007669"/>
    <property type="project" value="UniProtKB-KW"/>
</dbReference>
<feature type="region of interest" description="Disordered" evidence="1">
    <location>
        <begin position="287"/>
        <end position="325"/>
    </location>
</feature>
<feature type="compositionally biased region" description="Basic and acidic residues" evidence="1">
    <location>
        <begin position="412"/>
        <end position="427"/>
    </location>
</feature>
<feature type="region of interest" description="Disordered" evidence="1">
    <location>
        <begin position="394"/>
        <end position="438"/>
    </location>
</feature>
<evidence type="ECO:0000313" key="3">
    <source>
        <dbReference type="Proteomes" id="UP000095192"/>
    </source>
</evidence>
<feature type="compositionally biased region" description="Polar residues" evidence="1">
    <location>
        <begin position="394"/>
        <end position="409"/>
    </location>
</feature>
<feature type="compositionally biased region" description="Low complexity" evidence="1">
    <location>
        <begin position="311"/>
        <end position="325"/>
    </location>
</feature>
<dbReference type="Proteomes" id="UP000095192">
    <property type="component" value="Unassembled WGS sequence"/>
</dbReference>
<dbReference type="AlphaFoldDB" id="A0A1D3D1R2"/>
<keyword evidence="3" id="KW-1185">Reference proteome</keyword>
<dbReference type="SUPFAM" id="SSF47807">
    <property type="entry name" value="5' to 3' exonuclease, C-terminal subdomain"/>
    <property type="match status" value="1"/>
</dbReference>